<dbReference type="SUPFAM" id="SSF53448">
    <property type="entry name" value="Nucleotide-diphospho-sugar transferases"/>
    <property type="match status" value="1"/>
</dbReference>
<evidence type="ECO:0000256" key="2">
    <source>
        <dbReference type="ARBA" id="ARBA00022679"/>
    </source>
</evidence>
<name>A0AB39VG30_9FUSO</name>
<accession>A0AB39VG30</accession>
<protein>
    <submittedName>
        <fullName evidence="3">Glycosyltransferase family 2 protein</fullName>
    </submittedName>
</protein>
<reference evidence="3" key="1">
    <citation type="submission" date="2024-07" db="EMBL/GenBank/DDBJ databases">
        <authorList>
            <person name="Li X.-J."/>
            <person name="Wang X."/>
        </authorList>
    </citation>
    <scope>NUCLEOTIDE SEQUENCE</scope>
    <source>
        <strain evidence="3">HSP-334</strain>
    </source>
</reference>
<dbReference type="GO" id="GO:0004582">
    <property type="term" value="F:dolichyl-phosphate beta-D-mannosyltransferase activity"/>
    <property type="evidence" value="ECO:0007669"/>
    <property type="project" value="InterPro"/>
</dbReference>
<gene>
    <name evidence="3" type="ORF">AB8B22_00210</name>
</gene>
<sequence length="272" mass="31016">MQKEYMEIKDKRIILPKHELYRITEKKNKYLICIPVLNEGKKFINQLKKMKELRVNAVADIIICDGGSTDGSADIEMLKKYGISALVIRKSPGHMSDQLMLGYYYALENGYKGTITIDGNGKDGIDGIFKMAEALDKGYSLIQGSRYVKGGMAINTPKLREVAIKLIHVPVVNTLSGFKYTDTTNGFRAHNIEVFKDKRIQPFRYGTFPTYALIHYLTVKIPQLGYKVTEVPVLRQYPAKGKIPTKISPIKGNIDLIKILWKMFRKEYDPKE</sequence>
<dbReference type="InterPro" id="IPR039528">
    <property type="entry name" value="DPM1-like"/>
</dbReference>
<dbReference type="GO" id="GO:0016020">
    <property type="term" value="C:membrane"/>
    <property type="evidence" value="ECO:0007669"/>
    <property type="project" value="GOC"/>
</dbReference>
<dbReference type="Gene3D" id="3.90.550.10">
    <property type="entry name" value="Spore Coat Polysaccharide Biosynthesis Protein SpsA, Chain A"/>
    <property type="match status" value="1"/>
</dbReference>
<proteinExistence type="predicted"/>
<dbReference type="InterPro" id="IPR029044">
    <property type="entry name" value="Nucleotide-diphossugar_trans"/>
</dbReference>
<keyword evidence="1" id="KW-0328">Glycosyltransferase</keyword>
<dbReference type="PANTHER" id="PTHR43398:SF1">
    <property type="entry name" value="DOLICHOL-PHOSPHATE MANNOSYLTRANSFERASE SUBUNIT 1"/>
    <property type="match status" value="1"/>
</dbReference>
<organism evidence="3">
    <name type="scientific">Leptotrichia rugosa</name>
    <dbReference type="NCBI Taxonomy" id="3239302"/>
    <lineage>
        <taxon>Bacteria</taxon>
        <taxon>Fusobacteriati</taxon>
        <taxon>Fusobacteriota</taxon>
        <taxon>Fusobacteriia</taxon>
        <taxon>Fusobacteriales</taxon>
        <taxon>Leptotrichiaceae</taxon>
        <taxon>Leptotrichia</taxon>
    </lineage>
</organism>
<dbReference type="EMBL" id="CP165644">
    <property type="protein sequence ID" value="XDU66866.1"/>
    <property type="molecule type" value="Genomic_DNA"/>
</dbReference>
<dbReference type="RefSeq" id="WP_369711119.1">
    <property type="nucleotide sequence ID" value="NZ_CP165644.1"/>
</dbReference>
<keyword evidence="2" id="KW-0808">Transferase</keyword>
<evidence type="ECO:0000256" key="1">
    <source>
        <dbReference type="ARBA" id="ARBA00022676"/>
    </source>
</evidence>
<dbReference type="CDD" id="cd04179">
    <property type="entry name" value="DPM_DPG-synthase_like"/>
    <property type="match status" value="1"/>
</dbReference>
<dbReference type="GO" id="GO:0009247">
    <property type="term" value="P:glycolipid biosynthetic process"/>
    <property type="evidence" value="ECO:0007669"/>
    <property type="project" value="TreeGrafter"/>
</dbReference>
<evidence type="ECO:0000313" key="3">
    <source>
        <dbReference type="EMBL" id="XDU66866.1"/>
    </source>
</evidence>
<dbReference type="AlphaFoldDB" id="A0AB39VG30"/>
<dbReference type="PANTHER" id="PTHR43398">
    <property type="entry name" value="DOLICHOL-PHOSPHATE MANNOSYLTRANSFERASE SUBUNIT 1"/>
    <property type="match status" value="1"/>
</dbReference>
<dbReference type="KEGG" id="lrug:AB8B22_00210"/>